<dbReference type="Proteomes" id="UP000778578">
    <property type="component" value="Unassembled WGS sequence"/>
</dbReference>
<feature type="region of interest" description="Disordered" evidence="1">
    <location>
        <begin position="1"/>
        <end position="46"/>
    </location>
</feature>
<evidence type="ECO:0000313" key="2">
    <source>
        <dbReference type="EMBL" id="MBY8881681.1"/>
    </source>
</evidence>
<protein>
    <submittedName>
        <fullName evidence="2">Uncharacterized protein</fullName>
    </submittedName>
</protein>
<sequence>MAAFGRTSATAGVSGSTGDGTGTAGANASPAQGGSSGQDEAHGVPAAALSASANGLTGASTCGNWLAADQDTQYTLVQRVSVAENSPMASNPFPIQEMKYDCQNNMRFSVARVIWDLETPHASATA</sequence>
<proteinExistence type="predicted"/>
<keyword evidence="3" id="KW-1185">Reference proteome</keyword>
<dbReference type="RefSeq" id="WP_222967703.1">
    <property type="nucleotide sequence ID" value="NZ_JAINZZ010000053.1"/>
</dbReference>
<reference evidence="2 3" key="1">
    <citation type="submission" date="2021-08" db="EMBL/GenBank/DDBJ databases">
        <title>WGS of actinomycetes from Thailand.</title>
        <authorList>
            <person name="Thawai C."/>
        </authorList>
    </citation>
    <scope>NUCLEOTIDE SEQUENCE [LARGE SCALE GENOMIC DNA]</scope>
    <source>
        <strain evidence="2 3">PLK6-54</strain>
    </source>
</reference>
<organism evidence="2 3">
    <name type="scientific">Actinacidiphila acidipaludis</name>
    <dbReference type="NCBI Taxonomy" id="2873382"/>
    <lineage>
        <taxon>Bacteria</taxon>
        <taxon>Bacillati</taxon>
        <taxon>Actinomycetota</taxon>
        <taxon>Actinomycetes</taxon>
        <taxon>Kitasatosporales</taxon>
        <taxon>Streptomycetaceae</taxon>
        <taxon>Actinacidiphila</taxon>
    </lineage>
</organism>
<dbReference type="EMBL" id="JAINZZ010000053">
    <property type="protein sequence ID" value="MBY8881681.1"/>
    <property type="molecule type" value="Genomic_DNA"/>
</dbReference>
<feature type="compositionally biased region" description="Low complexity" evidence="1">
    <location>
        <begin position="1"/>
        <end position="14"/>
    </location>
</feature>
<evidence type="ECO:0000256" key="1">
    <source>
        <dbReference type="SAM" id="MobiDB-lite"/>
    </source>
</evidence>
<accession>A0ABS7QEU9</accession>
<name>A0ABS7QEU9_9ACTN</name>
<comment type="caution">
    <text evidence="2">The sequence shown here is derived from an EMBL/GenBank/DDBJ whole genome shotgun (WGS) entry which is preliminary data.</text>
</comment>
<evidence type="ECO:0000313" key="3">
    <source>
        <dbReference type="Proteomes" id="UP000778578"/>
    </source>
</evidence>
<gene>
    <name evidence="2" type="ORF">K7862_29195</name>
</gene>